<comment type="caution">
    <text evidence="2">The sequence shown here is derived from an EMBL/GenBank/DDBJ whole genome shotgun (WGS) entry which is preliminary data.</text>
</comment>
<reference evidence="2 3" key="1">
    <citation type="journal article" date="2019" name="Commun. Biol.">
        <title>The bagworm genome reveals a unique fibroin gene that provides high tensile strength.</title>
        <authorList>
            <person name="Kono N."/>
            <person name="Nakamura H."/>
            <person name="Ohtoshi R."/>
            <person name="Tomita M."/>
            <person name="Numata K."/>
            <person name="Arakawa K."/>
        </authorList>
    </citation>
    <scope>NUCLEOTIDE SEQUENCE [LARGE SCALE GENOMIC DNA]</scope>
</reference>
<organism evidence="2 3">
    <name type="scientific">Eumeta variegata</name>
    <name type="common">Bagworm moth</name>
    <name type="synonym">Eumeta japonica</name>
    <dbReference type="NCBI Taxonomy" id="151549"/>
    <lineage>
        <taxon>Eukaryota</taxon>
        <taxon>Metazoa</taxon>
        <taxon>Ecdysozoa</taxon>
        <taxon>Arthropoda</taxon>
        <taxon>Hexapoda</taxon>
        <taxon>Insecta</taxon>
        <taxon>Pterygota</taxon>
        <taxon>Neoptera</taxon>
        <taxon>Endopterygota</taxon>
        <taxon>Lepidoptera</taxon>
        <taxon>Glossata</taxon>
        <taxon>Ditrysia</taxon>
        <taxon>Tineoidea</taxon>
        <taxon>Psychidae</taxon>
        <taxon>Oiketicinae</taxon>
        <taxon>Eumeta</taxon>
    </lineage>
</organism>
<name>A0A4C1SES0_EUMVA</name>
<protein>
    <submittedName>
        <fullName evidence="2">Uncharacterized protein</fullName>
    </submittedName>
</protein>
<evidence type="ECO:0000256" key="1">
    <source>
        <dbReference type="SAM" id="MobiDB-lite"/>
    </source>
</evidence>
<feature type="region of interest" description="Disordered" evidence="1">
    <location>
        <begin position="11"/>
        <end position="35"/>
    </location>
</feature>
<dbReference type="EMBL" id="BGZK01003383">
    <property type="protein sequence ID" value="GBP00673.1"/>
    <property type="molecule type" value="Genomic_DNA"/>
</dbReference>
<gene>
    <name evidence="2" type="ORF">EVAR_69844_1</name>
</gene>
<proteinExistence type="predicted"/>
<dbReference type="AlphaFoldDB" id="A0A4C1SES0"/>
<sequence length="74" mass="8609">MPWPKRLQLESAPTRLLKHHTPKEHGRGVTASDVGFHPRSCEDGAIIKDRSDLVRHGRFRQRNYIQATKTFVYL</sequence>
<keyword evidence="3" id="KW-1185">Reference proteome</keyword>
<dbReference type="Proteomes" id="UP000299102">
    <property type="component" value="Unassembled WGS sequence"/>
</dbReference>
<accession>A0A4C1SES0</accession>
<evidence type="ECO:0000313" key="2">
    <source>
        <dbReference type="EMBL" id="GBP00673.1"/>
    </source>
</evidence>
<evidence type="ECO:0000313" key="3">
    <source>
        <dbReference type="Proteomes" id="UP000299102"/>
    </source>
</evidence>